<reference evidence="3 4" key="1">
    <citation type="submission" date="2017-06" db="EMBL/GenBank/DDBJ databases">
        <authorList>
            <person name="Kim H.J."/>
            <person name="Triplett B.A."/>
        </authorList>
    </citation>
    <scope>NUCLEOTIDE SEQUENCE [LARGE SCALE GENOMIC DNA]</scope>
    <source>
        <strain evidence="3 4">DSM 8800</strain>
    </source>
</reference>
<organism evidence="3 4">
    <name type="scientific">Halorubrum vacuolatum</name>
    <name type="common">Natronobacterium vacuolatum</name>
    <dbReference type="NCBI Taxonomy" id="63740"/>
    <lineage>
        <taxon>Archaea</taxon>
        <taxon>Methanobacteriati</taxon>
        <taxon>Methanobacteriota</taxon>
        <taxon>Stenosarchaea group</taxon>
        <taxon>Halobacteria</taxon>
        <taxon>Halobacteriales</taxon>
        <taxon>Haloferacaceae</taxon>
        <taxon>Halorubrum</taxon>
    </lineage>
</organism>
<dbReference type="SUPFAM" id="SSF52402">
    <property type="entry name" value="Adenine nucleotide alpha hydrolases-like"/>
    <property type="match status" value="1"/>
</dbReference>
<dbReference type="Proteomes" id="UP000198397">
    <property type="component" value="Unassembled WGS sequence"/>
</dbReference>
<evidence type="ECO:0000259" key="2">
    <source>
        <dbReference type="Pfam" id="PF00582"/>
    </source>
</evidence>
<dbReference type="RefSeq" id="WP_089385325.1">
    <property type="nucleotide sequence ID" value="NZ_FZNQ01000014.1"/>
</dbReference>
<feature type="compositionally biased region" description="Acidic residues" evidence="1">
    <location>
        <begin position="1"/>
        <end position="13"/>
    </location>
</feature>
<sequence>MDTSDVDAAEAEDGAGNQERAGAAAVRTFELSDVAVTEVASSVPTVSEATLKHRAGREASETLSSILVGVGGGPHSGATVDFARGLAAEADAWLELFHVVPASEGNAETSTADADEGREATDGDARRPIDERGERLLSAAGDRLDEFDCVDRWMVEGESPADAIVEQSAYYDAVVVGASTTGAVGRFVFSCTTDVVVDNAAAPVIVVEADGSTDLVGDT</sequence>
<feature type="compositionally biased region" description="Basic and acidic residues" evidence="1">
    <location>
        <begin position="115"/>
        <end position="127"/>
    </location>
</feature>
<feature type="domain" description="UspA" evidence="2">
    <location>
        <begin position="65"/>
        <end position="207"/>
    </location>
</feature>
<proteinExistence type="predicted"/>
<dbReference type="EMBL" id="FZNQ01000014">
    <property type="protein sequence ID" value="SNR54223.1"/>
    <property type="molecule type" value="Genomic_DNA"/>
</dbReference>
<gene>
    <name evidence="3" type="ORF">SAMN06264855_1141</name>
</gene>
<name>A0A238X6Q2_HALVU</name>
<dbReference type="Pfam" id="PF00582">
    <property type="entry name" value="Usp"/>
    <property type="match status" value="1"/>
</dbReference>
<feature type="region of interest" description="Disordered" evidence="1">
    <location>
        <begin position="1"/>
        <end position="21"/>
    </location>
</feature>
<evidence type="ECO:0000313" key="3">
    <source>
        <dbReference type="EMBL" id="SNR54223.1"/>
    </source>
</evidence>
<accession>A0A238X6Q2</accession>
<dbReference type="Gene3D" id="3.40.50.12370">
    <property type="match status" value="1"/>
</dbReference>
<evidence type="ECO:0000313" key="4">
    <source>
        <dbReference type="Proteomes" id="UP000198397"/>
    </source>
</evidence>
<keyword evidence="4" id="KW-1185">Reference proteome</keyword>
<dbReference type="CDD" id="cd00293">
    <property type="entry name" value="USP-like"/>
    <property type="match status" value="1"/>
</dbReference>
<dbReference type="AlphaFoldDB" id="A0A238X6Q2"/>
<dbReference type="OrthoDB" id="43026at2157"/>
<protein>
    <submittedName>
        <fullName evidence="3">Nucleotide-binding universal stress protein, UspA family</fullName>
    </submittedName>
</protein>
<evidence type="ECO:0000256" key="1">
    <source>
        <dbReference type="SAM" id="MobiDB-lite"/>
    </source>
</evidence>
<dbReference type="InterPro" id="IPR006016">
    <property type="entry name" value="UspA"/>
</dbReference>
<feature type="region of interest" description="Disordered" evidence="1">
    <location>
        <begin position="104"/>
        <end position="127"/>
    </location>
</feature>